<dbReference type="HAMAP" id="MF_01396">
    <property type="entry name" value="ATP_synth_c_bact"/>
    <property type="match status" value="1"/>
</dbReference>
<comment type="caution">
    <text evidence="16">The sequence shown here is derived from an EMBL/GenBank/DDBJ whole genome shotgun (WGS) entry which is preliminary data.</text>
</comment>
<keyword evidence="10 14" id="KW-0446">Lipid-binding</keyword>
<keyword evidence="3 14" id="KW-0813">Transport</keyword>
<keyword evidence="17" id="KW-1185">Reference proteome</keyword>
<protein>
    <recommendedName>
        <fullName evidence="14">ATP synthase subunit c</fullName>
    </recommendedName>
    <alternativeName>
        <fullName evidence="14">ATP synthase F(0) sector subunit c</fullName>
    </alternativeName>
    <alternativeName>
        <fullName evidence="14">F-type ATPase subunit c</fullName>
        <shortName evidence="14">F-ATPase subunit c</shortName>
    </alternativeName>
    <alternativeName>
        <fullName evidence="14">Lipid-binding protein</fullName>
    </alternativeName>
</protein>
<dbReference type="PANTHER" id="PTHR10031">
    <property type="entry name" value="ATP SYNTHASE LIPID-BINDING PROTEIN, MITOCHONDRIAL"/>
    <property type="match status" value="1"/>
</dbReference>
<reference evidence="16 17" key="1">
    <citation type="submission" date="2015-01" db="EMBL/GenBank/DDBJ databases">
        <title>Genome sequence of Jeotgalibacillus alimentarius.</title>
        <authorList>
            <person name="Goh K.M."/>
            <person name="Chan K.-G."/>
            <person name="Yaakop A.S."/>
            <person name="Ee R."/>
            <person name="Gan H.M."/>
            <person name="Chan C.S."/>
        </authorList>
    </citation>
    <scope>NUCLEOTIDE SEQUENCE [LARGE SCALE GENOMIC DNA]</scope>
    <source>
        <strain evidence="16 17">YKJ-13</strain>
    </source>
</reference>
<dbReference type="InterPro" id="IPR000454">
    <property type="entry name" value="ATP_synth_F0_csu"/>
</dbReference>
<dbReference type="GO" id="GO:0046933">
    <property type="term" value="F:proton-transporting ATP synthase activity, rotational mechanism"/>
    <property type="evidence" value="ECO:0007669"/>
    <property type="project" value="UniProtKB-UniRule"/>
</dbReference>
<dbReference type="GO" id="GO:0045259">
    <property type="term" value="C:proton-transporting ATP synthase complex"/>
    <property type="evidence" value="ECO:0007669"/>
    <property type="project" value="UniProtKB-KW"/>
</dbReference>
<name>A0A0C2V4M8_9BACL</name>
<evidence type="ECO:0000256" key="13">
    <source>
        <dbReference type="ARBA" id="ARBA00025198"/>
    </source>
</evidence>
<comment type="subcellular location">
    <subcellularLocation>
        <location evidence="14">Cell membrane</location>
        <topology evidence="14">Multi-pass membrane protein</topology>
    </subcellularLocation>
    <subcellularLocation>
        <location evidence="1">Membrane</location>
        <topology evidence="1">Multi-pass membrane protein</topology>
    </subcellularLocation>
</comment>
<dbReference type="SUPFAM" id="SSF81333">
    <property type="entry name" value="F1F0 ATP synthase subunit C"/>
    <property type="match status" value="1"/>
</dbReference>
<evidence type="ECO:0000256" key="2">
    <source>
        <dbReference type="ARBA" id="ARBA00006704"/>
    </source>
</evidence>
<keyword evidence="4 14" id="KW-1003">Cell membrane</keyword>
<dbReference type="CDD" id="cd18185">
    <property type="entry name" value="ATP-synt_Fo_c_ATPE"/>
    <property type="match status" value="1"/>
</dbReference>
<dbReference type="AlphaFoldDB" id="A0A0C2V4M8"/>
<evidence type="ECO:0000313" key="16">
    <source>
        <dbReference type="EMBL" id="KIL43977.1"/>
    </source>
</evidence>
<dbReference type="GO" id="GO:0016787">
    <property type="term" value="F:hydrolase activity"/>
    <property type="evidence" value="ECO:0007669"/>
    <property type="project" value="UniProtKB-KW"/>
</dbReference>
<proteinExistence type="inferred from homology"/>
<evidence type="ECO:0000256" key="7">
    <source>
        <dbReference type="ARBA" id="ARBA00022781"/>
    </source>
</evidence>
<comment type="function">
    <text evidence="14">Key component of the F(0) channel; it plays a direct role in translocation across the membrane. A homomeric c-ring of between 10-14 subunits forms the central stalk rotor element with the F(1) delta and epsilon subunits.</text>
</comment>
<evidence type="ECO:0000256" key="4">
    <source>
        <dbReference type="ARBA" id="ARBA00022475"/>
    </source>
</evidence>
<organism evidence="16 17">
    <name type="scientific">Jeotgalibacillus alimentarius</name>
    <dbReference type="NCBI Taxonomy" id="135826"/>
    <lineage>
        <taxon>Bacteria</taxon>
        <taxon>Bacillati</taxon>
        <taxon>Bacillota</taxon>
        <taxon>Bacilli</taxon>
        <taxon>Bacillales</taxon>
        <taxon>Caryophanaceae</taxon>
        <taxon>Jeotgalibacillus</taxon>
    </lineage>
</organism>
<evidence type="ECO:0000256" key="6">
    <source>
        <dbReference type="ARBA" id="ARBA00022692"/>
    </source>
</evidence>
<dbReference type="GO" id="GO:0008289">
    <property type="term" value="F:lipid binding"/>
    <property type="evidence" value="ECO:0007669"/>
    <property type="project" value="UniProtKB-KW"/>
</dbReference>
<evidence type="ECO:0000256" key="5">
    <source>
        <dbReference type="ARBA" id="ARBA00022547"/>
    </source>
</evidence>
<keyword evidence="11 14" id="KW-0472">Membrane</keyword>
<dbReference type="EMBL" id="JXRQ01000028">
    <property type="protein sequence ID" value="KIL43977.1"/>
    <property type="molecule type" value="Genomic_DNA"/>
</dbReference>
<keyword evidence="5 14" id="KW-0138">CF(0)</keyword>
<dbReference type="InterPro" id="IPR005953">
    <property type="entry name" value="ATP_synth_csu_bac/chlpt"/>
</dbReference>
<comment type="function">
    <text evidence="13 14">F(1)F(0) ATP synthase produces ATP from ADP in the presence of a proton or sodium gradient. F-type ATPases consist of two structural domains, F(1) containing the extramembraneous catalytic core and F(0) containing the membrane proton channel, linked together by a central stalk and a peripheral stalk. During catalysis, ATP synthesis in the catalytic domain of F(1) is coupled via a rotary mechanism of the central stalk subunits to proton translocation.</text>
</comment>
<evidence type="ECO:0000313" key="17">
    <source>
        <dbReference type="Proteomes" id="UP000031950"/>
    </source>
</evidence>
<comment type="similarity">
    <text evidence="2 14">Belongs to the ATPase C chain family.</text>
</comment>
<dbReference type="STRING" id="135826.KP77_29260"/>
<evidence type="ECO:0000256" key="1">
    <source>
        <dbReference type="ARBA" id="ARBA00004141"/>
    </source>
</evidence>
<dbReference type="PATRIC" id="fig|135826.4.peg.2907"/>
<dbReference type="FunFam" id="1.20.20.10:FF:000004">
    <property type="entry name" value="ATP synthase subunit c"/>
    <property type="match status" value="1"/>
</dbReference>
<keyword evidence="9 14" id="KW-0406">Ion transport</keyword>
<dbReference type="Gene3D" id="1.20.20.10">
    <property type="entry name" value="F1F0 ATP synthase subunit C"/>
    <property type="match status" value="1"/>
</dbReference>
<dbReference type="GO" id="GO:0033177">
    <property type="term" value="C:proton-transporting two-sector ATPase complex, proton-transporting domain"/>
    <property type="evidence" value="ECO:0007669"/>
    <property type="project" value="InterPro"/>
</dbReference>
<evidence type="ECO:0000256" key="8">
    <source>
        <dbReference type="ARBA" id="ARBA00022989"/>
    </source>
</evidence>
<keyword evidence="7 14" id="KW-0375">Hydrogen ion transport</keyword>
<dbReference type="InterPro" id="IPR002379">
    <property type="entry name" value="ATPase_proteolipid_c-like_dom"/>
</dbReference>
<accession>A0A0C2V4M8</accession>
<dbReference type="RefSeq" id="WP_041123457.1">
    <property type="nucleotide sequence ID" value="NZ_JXRQ01000028.1"/>
</dbReference>
<comment type="caution">
    <text evidence="14">Lacks conserved residue(s) required for the propagation of feature annotation.</text>
</comment>
<dbReference type="Pfam" id="PF00137">
    <property type="entry name" value="ATP-synt_C"/>
    <property type="match status" value="1"/>
</dbReference>
<evidence type="ECO:0000256" key="14">
    <source>
        <dbReference type="HAMAP-Rule" id="MF_01396"/>
    </source>
</evidence>
<evidence type="ECO:0000256" key="11">
    <source>
        <dbReference type="ARBA" id="ARBA00023136"/>
    </source>
</evidence>
<dbReference type="GO" id="GO:0005886">
    <property type="term" value="C:plasma membrane"/>
    <property type="evidence" value="ECO:0007669"/>
    <property type="project" value="UniProtKB-SubCell"/>
</dbReference>
<evidence type="ECO:0000256" key="3">
    <source>
        <dbReference type="ARBA" id="ARBA00022448"/>
    </source>
</evidence>
<dbReference type="Proteomes" id="UP000031950">
    <property type="component" value="Unassembled WGS sequence"/>
</dbReference>
<keyword evidence="6 14" id="KW-0812">Transmembrane</keyword>
<feature type="domain" description="V-ATPase proteolipid subunit C-like" evidence="15">
    <location>
        <begin position="8"/>
        <end position="70"/>
    </location>
</feature>
<gene>
    <name evidence="14" type="primary">atpE</name>
    <name evidence="16" type="ORF">KP77_29260</name>
</gene>
<dbReference type="InterPro" id="IPR035921">
    <property type="entry name" value="F/V-ATP_Csub_sf"/>
</dbReference>
<evidence type="ECO:0000256" key="10">
    <source>
        <dbReference type="ARBA" id="ARBA00023121"/>
    </source>
</evidence>
<keyword evidence="12 14" id="KW-0066">ATP synthesis</keyword>
<evidence type="ECO:0000259" key="15">
    <source>
        <dbReference type="Pfam" id="PF00137"/>
    </source>
</evidence>
<dbReference type="InterPro" id="IPR038662">
    <property type="entry name" value="ATP_synth_F0_csu_sf"/>
</dbReference>
<feature type="transmembrane region" description="Helical" evidence="14">
    <location>
        <begin position="44"/>
        <end position="71"/>
    </location>
</feature>
<dbReference type="NCBIfam" id="NF005363">
    <property type="entry name" value="PRK06876.1"/>
    <property type="match status" value="1"/>
</dbReference>
<dbReference type="PROSITE" id="PS00605">
    <property type="entry name" value="ATPASE_C"/>
    <property type="match status" value="1"/>
</dbReference>
<evidence type="ECO:0000256" key="12">
    <source>
        <dbReference type="ARBA" id="ARBA00023310"/>
    </source>
</evidence>
<dbReference type="PANTHER" id="PTHR10031:SF0">
    <property type="entry name" value="ATPASE PROTEIN 9"/>
    <property type="match status" value="1"/>
</dbReference>
<dbReference type="InterPro" id="IPR020537">
    <property type="entry name" value="ATP_synth_F0_csu_DDCD_BS"/>
</dbReference>
<feature type="site" description="Reversibly protonated during proton transport" evidence="14">
    <location>
        <position position="58"/>
    </location>
</feature>
<dbReference type="PRINTS" id="PR00124">
    <property type="entry name" value="ATPASEC"/>
</dbReference>
<sequence length="74" mass="7337">MTGSIGLLAAALAVGLAALGAGIGNGMIVSKTVEGMARQPEARGMLQTTMFIGVALVEAVPIIAVVIAFIVQGQ</sequence>
<evidence type="ECO:0000256" key="9">
    <source>
        <dbReference type="ARBA" id="ARBA00023065"/>
    </source>
</evidence>
<dbReference type="NCBIfam" id="TIGR01260">
    <property type="entry name" value="ATP_synt_c"/>
    <property type="match status" value="1"/>
</dbReference>
<keyword evidence="8 14" id="KW-1133">Transmembrane helix</keyword>
<keyword evidence="16" id="KW-0378">Hydrolase</keyword>